<dbReference type="Gene3D" id="1.20.1050.10">
    <property type="match status" value="1"/>
</dbReference>
<reference evidence="3" key="1">
    <citation type="submission" date="2020-03" db="EMBL/GenBank/DDBJ databases">
        <title>Draft Genome Sequence of Cylindrodendrum hubeiense.</title>
        <authorList>
            <person name="Buettner E."/>
            <person name="Kellner H."/>
        </authorList>
    </citation>
    <scope>NUCLEOTIDE SEQUENCE</scope>
    <source>
        <strain evidence="3">IHI 201604</strain>
    </source>
</reference>
<proteinExistence type="predicted"/>
<feature type="domain" description="Glutathione S-transferase UstS-like C-terminal" evidence="2">
    <location>
        <begin position="114"/>
        <end position="238"/>
    </location>
</feature>
<evidence type="ECO:0000313" key="3">
    <source>
        <dbReference type="EMBL" id="KAF7551241.1"/>
    </source>
</evidence>
<dbReference type="Gene3D" id="3.40.30.10">
    <property type="entry name" value="Glutaredoxin"/>
    <property type="match status" value="1"/>
</dbReference>
<dbReference type="Pfam" id="PF22041">
    <property type="entry name" value="GST_C_7"/>
    <property type="match status" value="1"/>
</dbReference>
<gene>
    <name evidence="3" type="ORF">G7Z17_g5161</name>
</gene>
<dbReference type="Pfam" id="PF13409">
    <property type="entry name" value="GST_N_2"/>
    <property type="match status" value="1"/>
</dbReference>
<dbReference type="InterPro" id="IPR036249">
    <property type="entry name" value="Thioredoxin-like_sf"/>
</dbReference>
<keyword evidence="4" id="KW-1185">Reference proteome</keyword>
<protein>
    <recommendedName>
        <fullName evidence="5">GST N-terminal domain-containing protein</fullName>
    </recommendedName>
</protein>
<dbReference type="AlphaFoldDB" id="A0A9P5HFF2"/>
<name>A0A9P5HFF2_9HYPO</name>
<dbReference type="InterPro" id="IPR054416">
    <property type="entry name" value="GST_UstS-like_C"/>
</dbReference>
<sequence>MSSTSPIVLYDIPTKGPQHCWSWNNWKTRFLLNFKGLDYVTEWTEYPDIKPTFEKYFPDETYFTCPTIRLADGETYIMDSKKIAARLEADYPTPAIHLELKSPLFEQLIQNLRVAMTPLQPVYIYLVLTRLLSDKSTPFFSTTRTEDIGMSVEQYHQECDVEAAWEESGKGFSGVTAMLKASGGPFLRGQTVSYDDFICAGVLLFFKSLGDDVFVKLVKVSGDDGEAIKGLLEAVEPWSKRDSY</sequence>
<comment type="caution">
    <text evidence="3">The sequence shown here is derived from an EMBL/GenBank/DDBJ whole genome shotgun (WGS) entry which is preliminary data.</text>
</comment>
<feature type="domain" description="GST N-terminal" evidence="1">
    <location>
        <begin position="25"/>
        <end position="89"/>
    </location>
</feature>
<evidence type="ECO:0008006" key="5">
    <source>
        <dbReference type="Google" id="ProtNLM"/>
    </source>
</evidence>
<dbReference type="SUPFAM" id="SSF47616">
    <property type="entry name" value="GST C-terminal domain-like"/>
    <property type="match status" value="1"/>
</dbReference>
<evidence type="ECO:0000313" key="4">
    <source>
        <dbReference type="Proteomes" id="UP000722485"/>
    </source>
</evidence>
<dbReference type="Proteomes" id="UP000722485">
    <property type="component" value="Unassembled WGS sequence"/>
</dbReference>
<evidence type="ECO:0000259" key="2">
    <source>
        <dbReference type="Pfam" id="PF22041"/>
    </source>
</evidence>
<accession>A0A9P5HFF2</accession>
<dbReference type="OrthoDB" id="4951845at2759"/>
<evidence type="ECO:0000259" key="1">
    <source>
        <dbReference type="Pfam" id="PF13409"/>
    </source>
</evidence>
<dbReference type="SUPFAM" id="SSF52833">
    <property type="entry name" value="Thioredoxin-like"/>
    <property type="match status" value="1"/>
</dbReference>
<organism evidence="3 4">
    <name type="scientific">Cylindrodendrum hubeiense</name>
    <dbReference type="NCBI Taxonomy" id="595255"/>
    <lineage>
        <taxon>Eukaryota</taxon>
        <taxon>Fungi</taxon>
        <taxon>Dikarya</taxon>
        <taxon>Ascomycota</taxon>
        <taxon>Pezizomycotina</taxon>
        <taxon>Sordariomycetes</taxon>
        <taxon>Hypocreomycetidae</taxon>
        <taxon>Hypocreales</taxon>
        <taxon>Nectriaceae</taxon>
        <taxon>Cylindrodendrum</taxon>
    </lineage>
</organism>
<dbReference type="EMBL" id="JAANBB010000082">
    <property type="protein sequence ID" value="KAF7551241.1"/>
    <property type="molecule type" value="Genomic_DNA"/>
</dbReference>
<dbReference type="InterPro" id="IPR036282">
    <property type="entry name" value="Glutathione-S-Trfase_C_sf"/>
</dbReference>
<dbReference type="InterPro" id="IPR004045">
    <property type="entry name" value="Glutathione_S-Trfase_N"/>
</dbReference>